<organism evidence="1 2">
    <name type="scientific">Belliella marina</name>
    <dbReference type="NCBI Taxonomy" id="1644146"/>
    <lineage>
        <taxon>Bacteria</taxon>
        <taxon>Pseudomonadati</taxon>
        <taxon>Bacteroidota</taxon>
        <taxon>Cytophagia</taxon>
        <taxon>Cytophagales</taxon>
        <taxon>Cyclobacteriaceae</taxon>
        <taxon>Belliella</taxon>
    </lineage>
</organism>
<dbReference type="RefSeq" id="WP_376882538.1">
    <property type="nucleotide sequence ID" value="NZ_JBHUHR010000001.1"/>
</dbReference>
<evidence type="ECO:0000313" key="2">
    <source>
        <dbReference type="Proteomes" id="UP001597361"/>
    </source>
</evidence>
<keyword evidence="2" id="KW-1185">Reference proteome</keyword>
<gene>
    <name evidence="1" type="ORF">ACFSKL_00975</name>
</gene>
<evidence type="ECO:0000313" key="1">
    <source>
        <dbReference type="EMBL" id="MFD2033338.1"/>
    </source>
</evidence>
<accession>A0ABW4VHR6</accession>
<proteinExistence type="predicted"/>
<sequence length="164" mass="18149">MSIQNYFLTLLVTIIFPAIGLCQTEPKRQAIYLEGFGAGVFYSFNYDWRFRDQSDGLGAKAGLGYTAIDGYRVTTVPIAVNYLIGNKKNFLELGLGGTLLLVNHYNSTFASSDPRFSGSAFYFNGIIGYRRVAESGFVLRAGFTPFFTGEEGVFFPQLSLGYAF</sequence>
<dbReference type="EMBL" id="JBHUHR010000001">
    <property type="protein sequence ID" value="MFD2033338.1"/>
    <property type="molecule type" value="Genomic_DNA"/>
</dbReference>
<comment type="caution">
    <text evidence="1">The sequence shown here is derived from an EMBL/GenBank/DDBJ whole genome shotgun (WGS) entry which is preliminary data.</text>
</comment>
<dbReference type="Proteomes" id="UP001597361">
    <property type="component" value="Unassembled WGS sequence"/>
</dbReference>
<reference evidence="2" key="1">
    <citation type="journal article" date="2019" name="Int. J. Syst. Evol. Microbiol.">
        <title>The Global Catalogue of Microorganisms (GCM) 10K type strain sequencing project: providing services to taxonomists for standard genome sequencing and annotation.</title>
        <authorList>
            <consortium name="The Broad Institute Genomics Platform"/>
            <consortium name="The Broad Institute Genome Sequencing Center for Infectious Disease"/>
            <person name="Wu L."/>
            <person name="Ma J."/>
        </authorList>
    </citation>
    <scope>NUCLEOTIDE SEQUENCE [LARGE SCALE GENOMIC DNA]</scope>
    <source>
        <strain evidence="2">CGMCC 1.15180</strain>
    </source>
</reference>
<protein>
    <recommendedName>
        <fullName evidence="3">Outer membrane protein beta-barrel domain-containing protein</fullName>
    </recommendedName>
</protein>
<evidence type="ECO:0008006" key="3">
    <source>
        <dbReference type="Google" id="ProtNLM"/>
    </source>
</evidence>
<name>A0ABW4VHR6_9BACT</name>